<evidence type="ECO:0000313" key="2">
    <source>
        <dbReference type="EMBL" id="OTG16005.1"/>
    </source>
</evidence>
<dbReference type="AlphaFoldDB" id="A0A251TXZ3"/>
<organism evidence="2 3">
    <name type="scientific">Helianthus annuus</name>
    <name type="common">Common sunflower</name>
    <dbReference type="NCBI Taxonomy" id="4232"/>
    <lineage>
        <taxon>Eukaryota</taxon>
        <taxon>Viridiplantae</taxon>
        <taxon>Streptophyta</taxon>
        <taxon>Embryophyta</taxon>
        <taxon>Tracheophyta</taxon>
        <taxon>Spermatophyta</taxon>
        <taxon>Magnoliopsida</taxon>
        <taxon>eudicotyledons</taxon>
        <taxon>Gunneridae</taxon>
        <taxon>Pentapetalae</taxon>
        <taxon>asterids</taxon>
        <taxon>campanulids</taxon>
        <taxon>Asterales</taxon>
        <taxon>Asteraceae</taxon>
        <taxon>Asteroideae</taxon>
        <taxon>Heliantheae alliance</taxon>
        <taxon>Heliantheae</taxon>
        <taxon>Helianthus</taxon>
    </lineage>
</organism>
<accession>A0A251TXZ3</accession>
<dbReference type="EMBL" id="CM007898">
    <property type="protein sequence ID" value="OTG16005.1"/>
    <property type="molecule type" value="Genomic_DNA"/>
</dbReference>
<sequence length="53" mass="6128">MRFSHKTLQRGSALAGAAEDNGSNLVFRLKIRLKKKFKHLWATRVIPLTRYTT</sequence>
<gene>
    <name evidence="2" type="ORF">HannXRQ_Chr09g0266661</name>
    <name evidence="1" type="ORF">HanXRQr2_Chr09g0403731</name>
</gene>
<dbReference type="Gramene" id="mRNA:HanXRQr2_Chr09g0403731">
    <property type="protein sequence ID" value="mRNA:HanXRQr2_Chr09g0403731"/>
    <property type="gene ID" value="HanXRQr2_Chr09g0403731"/>
</dbReference>
<reference evidence="2" key="2">
    <citation type="submission" date="2017-02" db="EMBL/GenBank/DDBJ databases">
        <title>Sunflower complete genome.</title>
        <authorList>
            <person name="Langlade N."/>
            <person name="Munos S."/>
        </authorList>
    </citation>
    <scope>NUCLEOTIDE SEQUENCE [LARGE SCALE GENOMIC DNA]</scope>
    <source>
        <tissue evidence="2">Leaves</tissue>
    </source>
</reference>
<reference evidence="1 3" key="1">
    <citation type="journal article" date="2017" name="Nature">
        <title>The sunflower genome provides insights into oil metabolism, flowering and Asterid evolution.</title>
        <authorList>
            <person name="Badouin H."/>
            <person name="Gouzy J."/>
            <person name="Grassa C.J."/>
            <person name="Murat F."/>
            <person name="Staton S.E."/>
            <person name="Cottret L."/>
            <person name="Lelandais-Briere C."/>
            <person name="Owens G.L."/>
            <person name="Carrere S."/>
            <person name="Mayjonade B."/>
            <person name="Legrand L."/>
            <person name="Gill N."/>
            <person name="Kane N.C."/>
            <person name="Bowers J.E."/>
            <person name="Hubner S."/>
            <person name="Bellec A."/>
            <person name="Berard A."/>
            <person name="Berges H."/>
            <person name="Blanchet N."/>
            <person name="Boniface M.C."/>
            <person name="Brunel D."/>
            <person name="Catrice O."/>
            <person name="Chaidir N."/>
            <person name="Claudel C."/>
            <person name="Donnadieu C."/>
            <person name="Faraut T."/>
            <person name="Fievet G."/>
            <person name="Helmstetter N."/>
            <person name="King M."/>
            <person name="Knapp S.J."/>
            <person name="Lai Z."/>
            <person name="Le Paslier M.C."/>
            <person name="Lippi Y."/>
            <person name="Lorenzon L."/>
            <person name="Mandel J.R."/>
            <person name="Marage G."/>
            <person name="Marchand G."/>
            <person name="Marquand E."/>
            <person name="Bret-Mestries E."/>
            <person name="Morien E."/>
            <person name="Nambeesan S."/>
            <person name="Nguyen T."/>
            <person name="Pegot-Espagnet P."/>
            <person name="Pouilly N."/>
            <person name="Raftis F."/>
            <person name="Sallet E."/>
            <person name="Schiex T."/>
            <person name="Thomas J."/>
            <person name="Vandecasteele C."/>
            <person name="Vares D."/>
            <person name="Vear F."/>
            <person name="Vautrin S."/>
            <person name="Crespi M."/>
            <person name="Mangin B."/>
            <person name="Burke J.M."/>
            <person name="Salse J."/>
            <person name="Munos S."/>
            <person name="Vincourt P."/>
            <person name="Rieseberg L.H."/>
            <person name="Langlade N.B."/>
        </authorList>
    </citation>
    <scope>NUCLEOTIDE SEQUENCE [LARGE SCALE GENOMIC DNA]</scope>
    <source>
        <strain evidence="3">cv. SF193</strain>
        <tissue evidence="1">Leaves</tissue>
    </source>
</reference>
<protein>
    <submittedName>
        <fullName evidence="2">Uncharacterized protein</fullName>
    </submittedName>
</protein>
<evidence type="ECO:0000313" key="1">
    <source>
        <dbReference type="EMBL" id="KAF5792234.1"/>
    </source>
</evidence>
<dbReference type="EMBL" id="MNCJ02000324">
    <property type="protein sequence ID" value="KAF5792234.1"/>
    <property type="molecule type" value="Genomic_DNA"/>
</dbReference>
<reference evidence="1" key="3">
    <citation type="submission" date="2020-06" db="EMBL/GenBank/DDBJ databases">
        <title>Helianthus annuus Genome sequencing and assembly Release 2.</title>
        <authorList>
            <person name="Gouzy J."/>
            <person name="Langlade N."/>
            <person name="Munos S."/>
        </authorList>
    </citation>
    <scope>NUCLEOTIDE SEQUENCE</scope>
    <source>
        <tissue evidence="1">Leaves</tissue>
    </source>
</reference>
<proteinExistence type="predicted"/>
<dbReference type="InParanoid" id="A0A251TXZ3"/>
<dbReference type="Proteomes" id="UP000215914">
    <property type="component" value="Chromosome 9"/>
</dbReference>
<keyword evidence="3" id="KW-1185">Reference proteome</keyword>
<evidence type="ECO:0000313" key="3">
    <source>
        <dbReference type="Proteomes" id="UP000215914"/>
    </source>
</evidence>
<name>A0A251TXZ3_HELAN</name>